<dbReference type="SMART" id="SM00219">
    <property type="entry name" value="TyrKc"/>
    <property type="match status" value="1"/>
</dbReference>
<evidence type="ECO:0000313" key="10">
    <source>
        <dbReference type="Proteomes" id="UP000198287"/>
    </source>
</evidence>
<accession>A0A226EVY9</accession>
<dbReference type="InterPro" id="IPR020635">
    <property type="entry name" value="Tyr_kinase_cat_dom"/>
</dbReference>
<dbReference type="PROSITE" id="PS00109">
    <property type="entry name" value="PROTEIN_KINASE_TYR"/>
    <property type="match status" value="1"/>
</dbReference>
<dbReference type="EMBL" id="LNIX01000001">
    <property type="protein sequence ID" value="OXA61360.1"/>
    <property type="molecule type" value="Genomic_DNA"/>
</dbReference>
<dbReference type="EC" id="2.7.11.1" evidence="1"/>
<dbReference type="GO" id="GO:0005634">
    <property type="term" value="C:nucleus"/>
    <property type="evidence" value="ECO:0007669"/>
    <property type="project" value="TreeGrafter"/>
</dbReference>
<reference evidence="9 10" key="1">
    <citation type="submission" date="2015-12" db="EMBL/GenBank/DDBJ databases">
        <title>The genome of Folsomia candida.</title>
        <authorList>
            <person name="Faddeeva A."/>
            <person name="Derks M.F."/>
            <person name="Anvar Y."/>
            <person name="Smit S."/>
            <person name="Van Straalen N."/>
            <person name="Roelofs D."/>
        </authorList>
    </citation>
    <scope>NUCLEOTIDE SEQUENCE [LARGE SCALE GENOMIC DNA]</scope>
    <source>
        <strain evidence="9 10">VU population</strain>
        <tissue evidence="9">Whole body</tissue>
    </source>
</reference>
<keyword evidence="2" id="KW-0723">Serine/threonine-protein kinase</keyword>
<feature type="domain" description="Protein kinase" evidence="8">
    <location>
        <begin position="11"/>
        <end position="335"/>
    </location>
</feature>
<keyword evidence="3" id="KW-0808">Transferase</keyword>
<dbReference type="Gene3D" id="1.10.510.10">
    <property type="entry name" value="Transferase(Phosphotransferase) domain 1"/>
    <property type="match status" value="1"/>
</dbReference>
<name>A0A226EVY9_FOLCA</name>
<dbReference type="PROSITE" id="PS00107">
    <property type="entry name" value="PROTEIN_KINASE_ATP"/>
    <property type="match status" value="1"/>
</dbReference>
<keyword evidence="6 7" id="KW-0067">ATP-binding</keyword>
<dbReference type="InterPro" id="IPR008266">
    <property type="entry name" value="Tyr_kinase_AS"/>
</dbReference>
<dbReference type="PANTHER" id="PTHR11042:SF160">
    <property type="entry name" value="EUKARYOTIC TRANSLATION INITIATION FACTOR 2-ALPHA KINASE 1"/>
    <property type="match status" value="1"/>
</dbReference>
<dbReference type="STRING" id="158441.A0A226EVY9"/>
<gene>
    <name evidence="9" type="ORF">Fcan01_00388</name>
</gene>
<keyword evidence="5 9" id="KW-0418">Kinase</keyword>
<keyword evidence="10" id="KW-1185">Reference proteome</keyword>
<dbReference type="InterPro" id="IPR050339">
    <property type="entry name" value="CC_SR_Kinase"/>
</dbReference>
<dbReference type="GO" id="GO:0004713">
    <property type="term" value="F:protein tyrosine kinase activity"/>
    <property type="evidence" value="ECO:0007669"/>
    <property type="project" value="InterPro"/>
</dbReference>
<dbReference type="Gene3D" id="3.30.200.20">
    <property type="entry name" value="Phosphorylase Kinase, domain 1"/>
    <property type="match status" value="1"/>
</dbReference>
<dbReference type="Pfam" id="PF00069">
    <property type="entry name" value="Pkinase"/>
    <property type="match status" value="1"/>
</dbReference>
<evidence type="ECO:0000256" key="4">
    <source>
        <dbReference type="ARBA" id="ARBA00022741"/>
    </source>
</evidence>
<dbReference type="SUPFAM" id="SSF56112">
    <property type="entry name" value="Protein kinase-like (PK-like)"/>
    <property type="match status" value="1"/>
</dbReference>
<proteinExistence type="predicted"/>
<dbReference type="OrthoDB" id="1405469at2759"/>
<dbReference type="InterPro" id="IPR017441">
    <property type="entry name" value="Protein_kinase_ATP_BS"/>
</dbReference>
<dbReference type="PROSITE" id="PS50011">
    <property type="entry name" value="PROTEIN_KINASE_DOM"/>
    <property type="match status" value="1"/>
</dbReference>
<evidence type="ECO:0000256" key="2">
    <source>
        <dbReference type="ARBA" id="ARBA00022527"/>
    </source>
</evidence>
<evidence type="ECO:0000313" key="9">
    <source>
        <dbReference type="EMBL" id="OXA61360.1"/>
    </source>
</evidence>
<protein>
    <recommendedName>
        <fullName evidence="1">non-specific serine/threonine protein kinase</fullName>
        <ecNumber evidence="1">2.7.11.1</ecNumber>
    </recommendedName>
</protein>
<organism evidence="9 10">
    <name type="scientific">Folsomia candida</name>
    <name type="common">Springtail</name>
    <dbReference type="NCBI Taxonomy" id="158441"/>
    <lineage>
        <taxon>Eukaryota</taxon>
        <taxon>Metazoa</taxon>
        <taxon>Ecdysozoa</taxon>
        <taxon>Arthropoda</taxon>
        <taxon>Hexapoda</taxon>
        <taxon>Collembola</taxon>
        <taxon>Entomobryomorpha</taxon>
        <taxon>Isotomoidea</taxon>
        <taxon>Isotomidae</taxon>
        <taxon>Proisotominae</taxon>
        <taxon>Folsomia</taxon>
    </lineage>
</organism>
<dbReference type="AlphaFoldDB" id="A0A226EVY9"/>
<comment type="caution">
    <text evidence="9">The sequence shown here is derived from an EMBL/GenBank/DDBJ whole genome shotgun (WGS) entry which is preliminary data.</text>
</comment>
<evidence type="ECO:0000259" key="8">
    <source>
        <dbReference type="PROSITE" id="PS50011"/>
    </source>
</evidence>
<sequence>MAQNPGHPWDFETLELLGSGAFGVVISAFNKIDESISAVKLIVNRDEGIQVEENAKIIKEAKNCAKLNHKNIVKYKTCNFFHFQSLELKEILRPGAENLPEFIHDCLDSGDETSIISGLYIQMELCGYTLRSWLIKESDDLEGVDEDFSRKFDRAEICQGLIDGVNYIHREGLIHRDLRPENVYFSIPMKNGDFGLPIKIGDFGLSKLLWLEETNRVAITMTEKVGNETYRAPEMDISHPNKPGMARYGQAVDVYAVGLIISEIFDPYPQDNFARVKKFEKITYSGIVGERLARNYPELGKFVVKLASEDPRKRQDSDLRGRLVPIEVGRKHFFRHGSSDNFDPGMRKVEYLQTHNEPNSCPTLTQSPLKKQNIQFLRELLQKCKQIWTYENISLFFNNLEKTDAHKPENFFKPSLKTTVNENLYRLEKEKSFLLSSKNLKSAVDKCGVRHLAGKIDELFNKQCLYDDKTV</sequence>
<dbReference type="InterPro" id="IPR011009">
    <property type="entry name" value="Kinase-like_dom_sf"/>
</dbReference>
<evidence type="ECO:0000256" key="1">
    <source>
        <dbReference type="ARBA" id="ARBA00012513"/>
    </source>
</evidence>
<dbReference type="Proteomes" id="UP000198287">
    <property type="component" value="Unassembled WGS sequence"/>
</dbReference>
<evidence type="ECO:0000256" key="6">
    <source>
        <dbReference type="ARBA" id="ARBA00022840"/>
    </source>
</evidence>
<feature type="binding site" evidence="7">
    <location>
        <position position="40"/>
    </location>
    <ligand>
        <name>ATP</name>
        <dbReference type="ChEBI" id="CHEBI:30616"/>
    </ligand>
</feature>
<dbReference type="PANTHER" id="PTHR11042">
    <property type="entry name" value="EUKARYOTIC TRANSLATION INITIATION FACTOR 2-ALPHA KINASE EIF2-ALPHA KINASE -RELATED"/>
    <property type="match status" value="1"/>
</dbReference>
<dbReference type="GO" id="GO:0005524">
    <property type="term" value="F:ATP binding"/>
    <property type="evidence" value="ECO:0007669"/>
    <property type="project" value="UniProtKB-UniRule"/>
</dbReference>
<keyword evidence="4 7" id="KW-0547">Nucleotide-binding</keyword>
<evidence type="ECO:0000256" key="5">
    <source>
        <dbReference type="ARBA" id="ARBA00022777"/>
    </source>
</evidence>
<dbReference type="GO" id="GO:0005737">
    <property type="term" value="C:cytoplasm"/>
    <property type="evidence" value="ECO:0007669"/>
    <property type="project" value="TreeGrafter"/>
</dbReference>
<evidence type="ECO:0000256" key="3">
    <source>
        <dbReference type="ARBA" id="ARBA00022679"/>
    </source>
</evidence>
<evidence type="ECO:0000256" key="7">
    <source>
        <dbReference type="PROSITE-ProRule" id="PRU10141"/>
    </source>
</evidence>
<dbReference type="InterPro" id="IPR000719">
    <property type="entry name" value="Prot_kinase_dom"/>
</dbReference>
<dbReference type="GO" id="GO:0004694">
    <property type="term" value="F:eukaryotic translation initiation factor 2alpha kinase activity"/>
    <property type="evidence" value="ECO:0007669"/>
    <property type="project" value="TreeGrafter"/>
</dbReference>